<dbReference type="InterPro" id="IPR042576">
    <property type="entry name" value="TRAF3IP1_N_sf"/>
</dbReference>
<keyword evidence="6" id="KW-0206">Cytoskeleton</keyword>
<accession>A0A2A4J3A0</accession>
<dbReference type="GO" id="GO:0048731">
    <property type="term" value="P:system development"/>
    <property type="evidence" value="ECO:0007669"/>
    <property type="project" value="UniProtKB-ARBA"/>
</dbReference>
<sequence length="631" mass="72199">MEKELDPNVIKSTQLSLGKYVKRPPLSEKLLKKPPFRFLHDIVTTVLKTTGFFENLFEENELISENVKDRESKISFLSKVIFVLSTTTGKSLSAKPSKIVAGQEPEKTNELLQCLAQALDRKLSSEEAVKKYKESTKSIQISEPKSKEPNKSTKKAIDPRKLTSRSTEKLGSQRNDVTRSTNKQDKEKANDVKSRRKENASVKTDPQIIKKPQQAKTINTRNGKDKEKRELPKEDNTKSQKKIISLNSTEKYEEHDAEHKPQVPDSDIFIEENREDNINMENEIVSPRIEQTDEGKLNSSYTIAENDLNSSSSSNDLNEIEKNNKDHLNSLRINNSDEKRLTENDEQNQSTNESNDNMKTFDSVANNQDSLQTQVFRNDSANEKTDVDKHTEDTVKVPVTPTSSSNTLRPPSVRPSSSRPGAPRMREKLDNVIRDSDNLLLGKVNIIIENTQNEEEEESSLLILEQQEALSAPQDQQDLQLSSNEHGHLVQQILDSQKELSQMTGKTEIEWQFGAQKAREAVNQEIEQLRFNIQAMSRVANPLGKLLDHVQEDVEVMRQELHQWSKIYEDVTKEMLKQKTLNEDSLTPFHTKLKQIDRDIEEKHDKINDLKILIHKNTFRIEKLLMSGSVQ</sequence>
<feature type="compositionally biased region" description="Basic and acidic residues" evidence="10">
    <location>
        <begin position="319"/>
        <end position="343"/>
    </location>
</feature>
<dbReference type="GO" id="GO:0060271">
    <property type="term" value="P:cilium assembly"/>
    <property type="evidence" value="ECO:0007669"/>
    <property type="project" value="TreeGrafter"/>
</dbReference>
<reference evidence="13" key="1">
    <citation type="submission" date="2017-09" db="EMBL/GenBank/DDBJ databases">
        <title>Contemporary evolution of a Lepidopteran species, Heliothis virescens, in response to modern agricultural practices.</title>
        <authorList>
            <person name="Fritz M.L."/>
            <person name="Deyonke A.M."/>
            <person name="Papanicolaou A."/>
            <person name="Micinski S."/>
            <person name="Westbrook J."/>
            <person name="Gould F."/>
        </authorList>
    </citation>
    <scope>NUCLEOTIDE SEQUENCE [LARGE SCALE GENOMIC DNA]</scope>
    <source>
        <strain evidence="13">HvINT-</strain>
        <tissue evidence="13">Whole body</tissue>
    </source>
</reference>
<keyword evidence="7" id="KW-0966">Cell projection</keyword>
<dbReference type="STRING" id="7102.A0A2A4J3A0"/>
<feature type="domain" description="TRAF3-interacting protein 1 C-terminal" evidence="12">
    <location>
        <begin position="484"/>
        <end position="627"/>
    </location>
</feature>
<dbReference type="InterPro" id="IPR040468">
    <property type="entry name" value="TRAF3IP1_N"/>
</dbReference>
<gene>
    <name evidence="13" type="ORF">B5V51_7983</name>
</gene>
<feature type="compositionally biased region" description="Polar residues" evidence="10">
    <location>
        <begin position="169"/>
        <end position="181"/>
    </location>
</feature>
<dbReference type="GO" id="GO:0036064">
    <property type="term" value="C:ciliary basal body"/>
    <property type="evidence" value="ECO:0007669"/>
    <property type="project" value="TreeGrafter"/>
</dbReference>
<feature type="compositionally biased region" description="Basic and acidic residues" evidence="10">
    <location>
        <begin position="144"/>
        <end position="161"/>
    </location>
</feature>
<dbReference type="FunFam" id="1.10.418.50:FF:000001">
    <property type="entry name" value="TRAF3-interacting protein 1 isoform X1"/>
    <property type="match status" value="1"/>
</dbReference>
<comment type="similarity">
    <text evidence="8">Belongs to the TRAF3IP1 family.</text>
</comment>
<feature type="region of interest" description="Disordered" evidence="10">
    <location>
        <begin position="133"/>
        <end position="362"/>
    </location>
</feature>
<feature type="compositionally biased region" description="Polar residues" evidence="10">
    <location>
        <begin position="347"/>
        <end position="362"/>
    </location>
</feature>
<protein>
    <recommendedName>
        <fullName evidence="9">TRAF3-interacting protein 1</fullName>
    </recommendedName>
</protein>
<dbReference type="GO" id="GO:0048513">
    <property type="term" value="P:animal organ development"/>
    <property type="evidence" value="ECO:0007669"/>
    <property type="project" value="UniProtKB-ARBA"/>
</dbReference>
<dbReference type="InterPro" id="IPR018799">
    <property type="entry name" value="TRAF3IP1"/>
</dbReference>
<dbReference type="GO" id="GO:0008017">
    <property type="term" value="F:microtubule binding"/>
    <property type="evidence" value="ECO:0007669"/>
    <property type="project" value="InterPro"/>
</dbReference>
<evidence type="ECO:0000313" key="13">
    <source>
        <dbReference type="EMBL" id="PCG66216.1"/>
    </source>
</evidence>
<evidence type="ECO:0000256" key="7">
    <source>
        <dbReference type="ARBA" id="ARBA00023273"/>
    </source>
</evidence>
<dbReference type="GO" id="GO:0005930">
    <property type="term" value="C:axoneme"/>
    <property type="evidence" value="ECO:0007669"/>
    <property type="project" value="UniProtKB-SubCell"/>
</dbReference>
<evidence type="ECO:0000256" key="3">
    <source>
        <dbReference type="ARBA" id="ARBA00022490"/>
    </source>
</evidence>
<keyword evidence="4" id="KW-0970">Cilium biogenesis/degradation</keyword>
<evidence type="ECO:0000256" key="10">
    <source>
        <dbReference type="SAM" id="MobiDB-lite"/>
    </source>
</evidence>
<feature type="compositionally biased region" description="Low complexity" evidence="10">
    <location>
        <begin position="306"/>
        <end position="317"/>
    </location>
</feature>
<name>A0A2A4J3A0_HELVI</name>
<dbReference type="Pfam" id="PF10243">
    <property type="entry name" value="MIP-T3"/>
    <property type="match status" value="1"/>
</dbReference>
<evidence type="ECO:0000256" key="9">
    <source>
        <dbReference type="ARBA" id="ARBA00070492"/>
    </source>
</evidence>
<comment type="caution">
    <text evidence="13">The sequence shown here is derived from an EMBL/GenBank/DDBJ whole genome shotgun (WGS) entry which is preliminary data.</text>
</comment>
<evidence type="ECO:0000256" key="4">
    <source>
        <dbReference type="ARBA" id="ARBA00022794"/>
    </source>
</evidence>
<evidence type="ECO:0000256" key="1">
    <source>
        <dbReference type="ARBA" id="ARBA00004120"/>
    </source>
</evidence>
<dbReference type="GO" id="GO:0070507">
    <property type="term" value="P:regulation of microtubule cytoskeleton organization"/>
    <property type="evidence" value="ECO:0007669"/>
    <property type="project" value="TreeGrafter"/>
</dbReference>
<dbReference type="EMBL" id="NWSH01003479">
    <property type="protein sequence ID" value="PCG66216.1"/>
    <property type="molecule type" value="Genomic_DNA"/>
</dbReference>
<feature type="domain" description="TRAF3-interacting protein 1 N-terminal" evidence="11">
    <location>
        <begin position="10"/>
        <end position="118"/>
    </location>
</feature>
<evidence type="ECO:0000256" key="6">
    <source>
        <dbReference type="ARBA" id="ARBA00023212"/>
    </source>
</evidence>
<evidence type="ECO:0000256" key="2">
    <source>
        <dbReference type="ARBA" id="ARBA00004430"/>
    </source>
</evidence>
<organism evidence="13">
    <name type="scientific">Heliothis virescens</name>
    <name type="common">Tobacco budworm moth</name>
    <dbReference type="NCBI Taxonomy" id="7102"/>
    <lineage>
        <taxon>Eukaryota</taxon>
        <taxon>Metazoa</taxon>
        <taxon>Ecdysozoa</taxon>
        <taxon>Arthropoda</taxon>
        <taxon>Hexapoda</taxon>
        <taxon>Insecta</taxon>
        <taxon>Pterygota</taxon>
        <taxon>Neoptera</taxon>
        <taxon>Endopterygota</taxon>
        <taxon>Lepidoptera</taxon>
        <taxon>Glossata</taxon>
        <taxon>Ditrysia</taxon>
        <taxon>Noctuoidea</taxon>
        <taxon>Noctuidae</taxon>
        <taxon>Heliothinae</taxon>
        <taxon>Heliothis</taxon>
    </lineage>
</organism>
<keyword evidence="3" id="KW-0963">Cytoplasm</keyword>
<feature type="compositionally biased region" description="Basic and acidic residues" evidence="10">
    <location>
        <begin position="380"/>
        <end position="395"/>
    </location>
</feature>
<proteinExistence type="inferred from homology"/>
<feature type="compositionally biased region" description="Low complexity" evidence="10">
    <location>
        <begin position="409"/>
        <end position="423"/>
    </location>
</feature>
<dbReference type="Pfam" id="PF17749">
    <property type="entry name" value="MIP-T3_C"/>
    <property type="match status" value="1"/>
</dbReference>
<evidence type="ECO:0000256" key="8">
    <source>
        <dbReference type="ARBA" id="ARBA00043971"/>
    </source>
</evidence>
<evidence type="ECO:0000259" key="12">
    <source>
        <dbReference type="Pfam" id="PF17749"/>
    </source>
</evidence>
<feature type="compositionally biased region" description="Basic and acidic residues" evidence="10">
    <location>
        <begin position="250"/>
        <end position="262"/>
    </location>
</feature>
<evidence type="ECO:0000256" key="5">
    <source>
        <dbReference type="ARBA" id="ARBA00023054"/>
    </source>
</evidence>
<feature type="region of interest" description="Disordered" evidence="10">
    <location>
        <begin position="378"/>
        <end position="427"/>
    </location>
</feature>
<dbReference type="InterPro" id="IPR041476">
    <property type="entry name" value="TRAF3IP1_C"/>
</dbReference>
<dbReference type="PANTHER" id="PTHR31363:SF0">
    <property type="entry name" value="TRAF3-INTERACTING PROTEIN 1"/>
    <property type="match status" value="1"/>
</dbReference>
<evidence type="ECO:0000259" key="11">
    <source>
        <dbReference type="Pfam" id="PF10243"/>
    </source>
</evidence>
<dbReference type="Gene3D" id="1.10.418.50">
    <property type="entry name" value="Microtubule-binding protein MIP-T3"/>
    <property type="match status" value="1"/>
</dbReference>
<dbReference type="GO" id="GO:0030992">
    <property type="term" value="C:intraciliary transport particle B"/>
    <property type="evidence" value="ECO:0007669"/>
    <property type="project" value="TreeGrafter"/>
</dbReference>
<feature type="compositionally biased region" description="Basic and acidic residues" evidence="10">
    <location>
        <begin position="182"/>
        <end position="200"/>
    </location>
</feature>
<dbReference type="PANTHER" id="PTHR31363">
    <property type="entry name" value="TRAF3-INTERACTING PROTEIN 1"/>
    <property type="match status" value="1"/>
</dbReference>
<keyword evidence="5" id="KW-0175">Coiled coil</keyword>
<dbReference type="AlphaFoldDB" id="A0A2A4J3A0"/>
<comment type="subcellular location">
    <subcellularLocation>
        <location evidence="2">Cytoplasm</location>
        <location evidence="2">Cytoskeleton</location>
        <location evidence="2">Cilium axoneme</location>
    </subcellularLocation>
    <subcellularLocation>
        <location evidence="1">Cytoplasm</location>
        <location evidence="1">Cytoskeleton</location>
        <location evidence="1">Cilium basal body</location>
    </subcellularLocation>
</comment>
<feature type="compositionally biased region" description="Basic and acidic residues" evidence="10">
    <location>
        <begin position="222"/>
        <end position="238"/>
    </location>
</feature>
<dbReference type="GO" id="GO:0042073">
    <property type="term" value="P:intraciliary transport"/>
    <property type="evidence" value="ECO:0007669"/>
    <property type="project" value="TreeGrafter"/>
</dbReference>